<keyword evidence="3" id="KW-1185">Reference proteome</keyword>
<reference evidence="2 3" key="1">
    <citation type="journal article" date="2019" name="Sci. Rep.">
        <title>Orb-weaving spider Araneus ventricosus genome elucidates the spidroin gene catalogue.</title>
        <authorList>
            <person name="Kono N."/>
            <person name="Nakamura H."/>
            <person name="Ohtoshi R."/>
            <person name="Moran D.A.P."/>
            <person name="Shinohara A."/>
            <person name="Yoshida Y."/>
            <person name="Fujiwara M."/>
            <person name="Mori M."/>
            <person name="Tomita M."/>
            <person name="Arakawa K."/>
        </authorList>
    </citation>
    <scope>NUCLEOTIDE SEQUENCE [LARGE SCALE GENOMIC DNA]</scope>
</reference>
<sequence length="92" mass="10452">MEGCVDFNPAGSQHLRNGSRGSRMSIQPLKWPTGTSHMELWTVTVAPLCVYTRNVSREAHVPQSLRRSMHDGSSPYYTNDVREHLNIIYGKH</sequence>
<dbReference type="EMBL" id="BGPR01130400">
    <property type="protein sequence ID" value="GBN44523.1"/>
    <property type="molecule type" value="Genomic_DNA"/>
</dbReference>
<evidence type="ECO:0000256" key="1">
    <source>
        <dbReference type="SAM" id="MobiDB-lite"/>
    </source>
</evidence>
<dbReference type="Proteomes" id="UP000499080">
    <property type="component" value="Unassembled WGS sequence"/>
</dbReference>
<evidence type="ECO:0000313" key="3">
    <source>
        <dbReference type="Proteomes" id="UP000499080"/>
    </source>
</evidence>
<gene>
    <name evidence="2" type="ORF">AVEN_128302_1</name>
</gene>
<evidence type="ECO:0000313" key="2">
    <source>
        <dbReference type="EMBL" id="GBN44523.1"/>
    </source>
</evidence>
<accession>A0A4Y2P0R1</accession>
<feature type="compositionally biased region" description="Polar residues" evidence="1">
    <location>
        <begin position="10"/>
        <end position="25"/>
    </location>
</feature>
<protein>
    <submittedName>
        <fullName evidence="2">Uncharacterized protein</fullName>
    </submittedName>
</protein>
<organism evidence="2 3">
    <name type="scientific">Araneus ventricosus</name>
    <name type="common">Orbweaver spider</name>
    <name type="synonym">Epeira ventricosa</name>
    <dbReference type="NCBI Taxonomy" id="182803"/>
    <lineage>
        <taxon>Eukaryota</taxon>
        <taxon>Metazoa</taxon>
        <taxon>Ecdysozoa</taxon>
        <taxon>Arthropoda</taxon>
        <taxon>Chelicerata</taxon>
        <taxon>Arachnida</taxon>
        <taxon>Araneae</taxon>
        <taxon>Araneomorphae</taxon>
        <taxon>Entelegynae</taxon>
        <taxon>Araneoidea</taxon>
        <taxon>Araneidae</taxon>
        <taxon>Araneus</taxon>
    </lineage>
</organism>
<feature type="region of interest" description="Disordered" evidence="1">
    <location>
        <begin position="1"/>
        <end position="27"/>
    </location>
</feature>
<proteinExistence type="predicted"/>
<comment type="caution">
    <text evidence="2">The sequence shown here is derived from an EMBL/GenBank/DDBJ whole genome shotgun (WGS) entry which is preliminary data.</text>
</comment>
<name>A0A4Y2P0R1_ARAVE</name>
<dbReference type="AlphaFoldDB" id="A0A4Y2P0R1"/>